<proteinExistence type="predicted"/>
<feature type="non-terminal residue" evidence="1">
    <location>
        <position position="1"/>
    </location>
</feature>
<feature type="non-terminal residue" evidence="1">
    <location>
        <position position="174"/>
    </location>
</feature>
<organism evidence="1 2">
    <name type="scientific">Mycena albidolilacea</name>
    <dbReference type="NCBI Taxonomy" id="1033008"/>
    <lineage>
        <taxon>Eukaryota</taxon>
        <taxon>Fungi</taxon>
        <taxon>Dikarya</taxon>
        <taxon>Basidiomycota</taxon>
        <taxon>Agaricomycotina</taxon>
        <taxon>Agaricomycetes</taxon>
        <taxon>Agaricomycetidae</taxon>
        <taxon>Agaricales</taxon>
        <taxon>Marasmiineae</taxon>
        <taxon>Mycenaceae</taxon>
        <taxon>Mycena</taxon>
    </lineage>
</organism>
<reference evidence="1" key="1">
    <citation type="submission" date="2023-03" db="EMBL/GenBank/DDBJ databases">
        <title>Massive genome expansion in bonnet fungi (Mycena s.s.) driven by repeated elements and novel gene families across ecological guilds.</title>
        <authorList>
            <consortium name="Lawrence Berkeley National Laboratory"/>
            <person name="Harder C.B."/>
            <person name="Miyauchi S."/>
            <person name="Viragh M."/>
            <person name="Kuo A."/>
            <person name="Thoen E."/>
            <person name="Andreopoulos B."/>
            <person name="Lu D."/>
            <person name="Skrede I."/>
            <person name="Drula E."/>
            <person name="Henrissat B."/>
            <person name="Morin E."/>
            <person name="Kohler A."/>
            <person name="Barry K."/>
            <person name="LaButti K."/>
            <person name="Morin E."/>
            <person name="Salamov A."/>
            <person name="Lipzen A."/>
            <person name="Mereny Z."/>
            <person name="Hegedus B."/>
            <person name="Baldrian P."/>
            <person name="Stursova M."/>
            <person name="Weitz H."/>
            <person name="Taylor A."/>
            <person name="Grigoriev I.V."/>
            <person name="Nagy L.G."/>
            <person name="Martin F."/>
            <person name="Kauserud H."/>
        </authorList>
    </citation>
    <scope>NUCLEOTIDE SEQUENCE</scope>
    <source>
        <strain evidence="1">CBHHK002</strain>
    </source>
</reference>
<comment type="caution">
    <text evidence="1">The sequence shown here is derived from an EMBL/GenBank/DDBJ whole genome shotgun (WGS) entry which is preliminary data.</text>
</comment>
<sequence>YIADARRLARKLLSCGCAKGKVCLALQTCAEIFDIAIIGTFMTRRTVARVRDEGGKYGEIQLAREIMDGRESSDGTTHRGMNFEARHTTLRAPSYASGVNDADRSTWTPQTRVIEVAPALDHTAERQFEGSMEAAARIADVYSRSPLALEDQRTMEVDDYYRKKDGEMKDHAAD</sequence>
<gene>
    <name evidence="1" type="ORF">DFH08DRAFT_627347</name>
</gene>
<name>A0AAD7AM96_9AGAR</name>
<keyword evidence="2" id="KW-1185">Reference proteome</keyword>
<dbReference type="EMBL" id="JARIHO010000004">
    <property type="protein sequence ID" value="KAJ7362822.1"/>
    <property type="molecule type" value="Genomic_DNA"/>
</dbReference>
<dbReference type="AlphaFoldDB" id="A0AAD7AM96"/>
<accession>A0AAD7AM96</accession>
<dbReference type="Proteomes" id="UP001218218">
    <property type="component" value="Unassembled WGS sequence"/>
</dbReference>
<protein>
    <submittedName>
        <fullName evidence="1">Uncharacterized protein</fullName>
    </submittedName>
</protein>
<evidence type="ECO:0000313" key="2">
    <source>
        <dbReference type="Proteomes" id="UP001218218"/>
    </source>
</evidence>
<evidence type="ECO:0000313" key="1">
    <source>
        <dbReference type="EMBL" id="KAJ7362822.1"/>
    </source>
</evidence>